<dbReference type="InterPro" id="IPR036388">
    <property type="entry name" value="WH-like_DNA-bd_sf"/>
</dbReference>
<comment type="caution">
    <text evidence="2">The sequence shown here is derived from an EMBL/GenBank/DDBJ whole genome shotgun (WGS) entry which is preliminary data.</text>
</comment>
<accession>A0ABW4QAS9</accession>
<dbReference type="Pfam" id="PF13601">
    <property type="entry name" value="HTH_34"/>
    <property type="match status" value="1"/>
</dbReference>
<keyword evidence="3" id="KW-1185">Reference proteome</keyword>
<dbReference type="Gene3D" id="1.10.10.10">
    <property type="entry name" value="Winged helix-like DNA-binding domain superfamily/Winged helix DNA-binding domain"/>
    <property type="match status" value="1"/>
</dbReference>
<sequence>MALEHIDPVINTELRMRLTAALYGVSNSSFEDLKLGLGITDSNLSKQLRVLEEADYIVITKKRVGRRWETRIALSDNGESRYLSYRKELLAILNS</sequence>
<evidence type="ECO:0000313" key="3">
    <source>
        <dbReference type="Proteomes" id="UP001597307"/>
    </source>
</evidence>
<protein>
    <submittedName>
        <fullName evidence="2">Transcriptional regulator</fullName>
    </submittedName>
</protein>
<evidence type="ECO:0000259" key="1">
    <source>
        <dbReference type="Pfam" id="PF13601"/>
    </source>
</evidence>
<proteinExistence type="predicted"/>
<dbReference type="InterPro" id="IPR036390">
    <property type="entry name" value="WH_DNA-bd_sf"/>
</dbReference>
<dbReference type="PANTHER" id="PTHR37318">
    <property type="entry name" value="BSL7504 PROTEIN"/>
    <property type="match status" value="1"/>
</dbReference>
<feature type="domain" description="Winged helix DNA-binding" evidence="1">
    <location>
        <begin position="14"/>
        <end position="92"/>
    </location>
</feature>
<dbReference type="Proteomes" id="UP001597307">
    <property type="component" value="Unassembled WGS sequence"/>
</dbReference>
<organism evidence="2 3">
    <name type="scientific">Arthrobacter flavus</name>
    <dbReference type="NCBI Taxonomy" id="95172"/>
    <lineage>
        <taxon>Bacteria</taxon>
        <taxon>Bacillati</taxon>
        <taxon>Actinomycetota</taxon>
        <taxon>Actinomycetes</taxon>
        <taxon>Micrococcales</taxon>
        <taxon>Micrococcaceae</taxon>
        <taxon>Arthrobacter</taxon>
    </lineage>
</organism>
<dbReference type="InterPro" id="IPR027395">
    <property type="entry name" value="WH_DNA-bd_dom"/>
</dbReference>
<gene>
    <name evidence="2" type="ORF">ACFSFX_14765</name>
</gene>
<dbReference type="RefSeq" id="WP_343881454.1">
    <property type="nucleotide sequence ID" value="NZ_BAAAIJ010000056.1"/>
</dbReference>
<dbReference type="EMBL" id="JBHUGA010000061">
    <property type="protein sequence ID" value="MFD1847850.1"/>
    <property type="molecule type" value="Genomic_DNA"/>
</dbReference>
<reference evidence="3" key="1">
    <citation type="journal article" date="2019" name="Int. J. Syst. Evol. Microbiol.">
        <title>The Global Catalogue of Microorganisms (GCM) 10K type strain sequencing project: providing services to taxonomists for standard genome sequencing and annotation.</title>
        <authorList>
            <consortium name="The Broad Institute Genomics Platform"/>
            <consortium name="The Broad Institute Genome Sequencing Center for Infectious Disease"/>
            <person name="Wu L."/>
            <person name="Ma J."/>
        </authorList>
    </citation>
    <scope>NUCLEOTIDE SEQUENCE [LARGE SCALE GENOMIC DNA]</scope>
    <source>
        <strain evidence="3">JCM 11496</strain>
    </source>
</reference>
<dbReference type="PANTHER" id="PTHR37318:SF1">
    <property type="entry name" value="BSL7504 PROTEIN"/>
    <property type="match status" value="1"/>
</dbReference>
<name>A0ABW4QAS9_9MICC</name>
<dbReference type="SUPFAM" id="SSF46785">
    <property type="entry name" value="Winged helix' DNA-binding domain"/>
    <property type="match status" value="1"/>
</dbReference>
<evidence type="ECO:0000313" key="2">
    <source>
        <dbReference type="EMBL" id="MFD1847850.1"/>
    </source>
</evidence>